<dbReference type="RefSeq" id="WP_117543266.1">
    <property type="nucleotide sequence ID" value="NZ_QVLV01000001.1"/>
</dbReference>
<evidence type="ECO:0000313" key="1">
    <source>
        <dbReference type="EMBL" id="RGE64848.1"/>
    </source>
</evidence>
<proteinExistence type="predicted"/>
<organism evidence="1 2">
    <name type="scientific">Eisenbergiella massiliensis</name>
    <dbReference type="NCBI Taxonomy" id="1720294"/>
    <lineage>
        <taxon>Bacteria</taxon>
        <taxon>Bacillati</taxon>
        <taxon>Bacillota</taxon>
        <taxon>Clostridia</taxon>
        <taxon>Lachnospirales</taxon>
        <taxon>Lachnospiraceae</taxon>
        <taxon>Eisenbergiella</taxon>
    </lineage>
</organism>
<dbReference type="EMBL" id="QVLV01000001">
    <property type="protein sequence ID" value="RGE64848.1"/>
    <property type="molecule type" value="Genomic_DNA"/>
</dbReference>
<sequence length="398" mass="44059">MEQLKKLSINTALCDMTEITEEVLSSYSELNVNAAAVLLSERASVLISRYSVKLNTASTLKVPEGINTIVKNGSVEIDGTDVTADKTLLMVNGTLLLRPAAEKAMENYVQIKVNGSLLYPKSLAGQVSRIHVNGHQKCYPDNAVCILKDLTVDKYFIIRAVQNTPYFITGKVSITDPSLDLSTLIHKNVTLLCEKALVMESFFEQALSLFDENTDISVIPDGFSLLPDNMELNEFTLAQLGKKLIRTGDLYITDKNMEVLPSLEALKVTGTVYLPEKYSKEFLKFPVEYGKISLTKGTLISDKSNLHIDKQLLEQTPEGLHVMDCATVEIDKDVPGNLARECLYLEDCALIKCPPELKSIIELISSDVASISDYTEETEGSDEKNDDTVYINAATYKF</sequence>
<dbReference type="GeneID" id="97985397"/>
<evidence type="ECO:0000313" key="2">
    <source>
        <dbReference type="Proteomes" id="UP000260812"/>
    </source>
</evidence>
<dbReference type="Proteomes" id="UP000260812">
    <property type="component" value="Unassembled WGS sequence"/>
</dbReference>
<dbReference type="AlphaFoldDB" id="A0A3E3ICS5"/>
<comment type="caution">
    <text evidence="1">The sequence shown here is derived from an EMBL/GenBank/DDBJ whole genome shotgun (WGS) entry which is preliminary data.</text>
</comment>
<accession>A0A3E3ICS5</accession>
<name>A0A3E3ICS5_9FIRM</name>
<keyword evidence="2" id="KW-1185">Reference proteome</keyword>
<reference evidence="1" key="1">
    <citation type="submission" date="2018-08" db="EMBL/GenBank/DDBJ databases">
        <title>A genome reference for cultivated species of the human gut microbiota.</title>
        <authorList>
            <person name="Zou Y."/>
            <person name="Xue W."/>
            <person name="Luo G."/>
        </authorList>
    </citation>
    <scope>NUCLEOTIDE SEQUENCE [LARGE SCALE GENOMIC DNA]</scope>
    <source>
        <strain evidence="1">TF05-5AC</strain>
    </source>
</reference>
<gene>
    <name evidence="1" type="ORF">DXC51_00475</name>
</gene>
<protein>
    <submittedName>
        <fullName evidence="1">Uncharacterized protein</fullName>
    </submittedName>
</protein>